<dbReference type="Gene3D" id="3.40.50.200">
    <property type="entry name" value="Peptidase S8/S53 domain"/>
    <property type="match status" value="1"/>
</dbReference>
<dbReference type="PROSITE" id="PS00136">
    <property type="entry name" value="SUBTILASE_ASP"/>
    <property type="match status" value="1"/>
</dbReference>
<evidence type="ECO:0000256" key="5">
    <source>
        <dbReference type="PROSITE-ProRule" id="PRU01240"/>
    </source>
</evidence>
<evidence type="ECO:0000256" key="6">
    <source>
        <dbReference type="RuleBase" id="RU003355"/>
    </source>
</evidence>
<keyword evidence="9" id="KW-1185">Reference proteome</keyword>
<dbReference type="InterPro" id="IPR050131">
    <property type="entry name" value="Peptidase_S8_subtilisin-like"/>
</dbReference>
<dbReference type="PRINTS" id="PR00723">
    <property type="entry name" value="SUBTILISIN"/>
</dbReference>
<organism evidence="8 9">
    <name type="scientific">Fulvivirga lutea</name>
    <dbReference type="NCBI Taxonomy" id="2810512"/>
    <lineage>
        <taxon>Bacteria</taxon>
        <taxon>Pseudomonadati</taxon>
        <taxon>Bacteroidota</taxon>
        <taxon>Cytophagia</taxon>
        <taxon>Cytophagales</taxon>
        <taxon>Fulvivirgaceae</taxon>
        <taxon>Fulvivirga</taxon>
    </lineage>
</organism>
<feature type="active site" description="Charge relay system" evidence="5">
    <location>
        <position position="340"/>
    </location>
</feature>
<name>A0A974WGA0_9BACT</name>
<dbReference type="SUPFAM" id="SSF52743">
    <property type="entry name" value="Subtilisin-like"/>
    <property type="match status" value="1"/>
</dbReference>
<evidence type="ECO:0000256" key="2">
    <source>
        <dbReference type="ARBA" id="ARBA00022670"/>
    </source>
</evidence>
<dbReference type="AlphaFoldDB" id="A0A974WGA0"/>
<dbReference type="Pfam" id="PF00082">
    <property type="entry name" value="Peptidase_S8"/>
    <property type="match status" value="1"/>
</dbReference>
<dbReference type="PANTHER" id="PTHR43806">
    <property type="entry name" value="PEPTIDASE S8"/>
    <property type="match status" value="1"/>
</dbReference>
<dbReference type="KEGG" id="fuv:JR347_17260"/>
<sequence>MNKFKLLIYALMLFAGTLRAQQKYWIYLKDKTASVEDIRNTANAFGTTPIVISDWLKAYSSNLSYEQINSLKLNAAIAGISAVRSHIITHGSIIEPFQIHKSLDQIKADTLIQMGINGKGIKIGIIDAGFLNADKNRYLKKAIEQGQVKGYKNYIDPELVNPFEGTSLNNDNHGTEVFQFIAGNSIEMTTGLATEATYYLARTDRSESEYHAEEDYWIAALEWMYSEGVRLVNSSLGYSDGFDTPDTDYLPENVDGKFSAITRATDIAINDKGMTIVLSAGNDGNKDFKIISIPADAKGSIAVGSTGYRYWDRLDYSSIGPEHLKMVKPDFSCYASGGTSFSAPIITGLIACMKQLKPGITNSEIINLLAKSSHLYPHPNNYLGYGVPDVNKLLHLMADNDQKVWGSEQIQATDTLTIELPKSYNIMSFHKKNSYIVLKQEKLRWRDNKVTVEQFEGAKFTTVTNGNKVWEIEWVD</sequence>
<feature type="active site" description="Charge relay system" evidence="5">
    <location>
        <position position="173"/>
    </location>
</feature>
<dbReference type="GO" id="GO:0004252">
    <property type="term" value="F:serine-type endopeptidase activity"/>
    <property type="evidence" value="ECO:0007669"/>
    <property type="project" value="UniProtKB-UniRule"/>
</dbReference>
<keyword evidence="4 5" id="KW-0720">Serine protease</keyword>
<dbReference type="InterPro" id="IPR036852">
    <property type="entry name" value="Peptidase_S8/S53_dom_sf"/>
</dbReference>
<accession>A0A974WGA0</accession>
<dbReference type="PROSITE" id="PS00138">
    <property type="entry name" value="SUBTILASE_SER"/>
    <property type="match status" value="1"/>
</dbReference>
<reference evidence="8" key="1">
    <citation type="submission" date="2021-02" db="EMBL/GenBank/DDBJ databases">
        <title>Fulvivirga sp. S481 isolated from sea water.</title>
        <authorList>
            <person name="Bae S.S."/>
            <person name="Baek K."/>
        </authorList>
    </citation>
    <scope>NUCLEOTIDE SEQUENCE</scope>
    <source>
        <strain evidence="8">S481</strain>
    </source>
</reference>
<dbReference type="RefSeq" id="WP_205721820.1">
    <property type="nucleotide sequence ID" value="NZ_CP070608.1"/>
</dbReference>
<dbReference type="GO" id="GO:0006508">
    <property type="term" value="P:proteolysis"/>
    <property type="evidence" value="ECO:0007669"/>
    <property type="project" value="UniProtKB-KW"/>
</dbReference>
<proteinExistence type="inferred from homology"/>
<dbReference type="InterPro" id="IPR023828">
    <property type="entry name" value="Peptidase_S8_Ser-AS"/>
</dbReference>
<dbReference type="PANTHER" id="PTHR43806:SF67">
    <property type="entry name" value="EGF-LIKE DOMAIN-CONTAINING PROTEIN"/>
    <property type="match status" value="1"/>
</dbReference>
<evidence type="ECO:0000313" key="8">
    <source>
        <dbReference type="EMBL" id="QSE97309.1"/>
    </source>
</evidence>
<comment type="similarity">
    <text evidence="1 5 6">Belongs to the peptidase S8 family.</text>
</comment>
<dbReference type="InterPro" id="IPR000209">
    <property type="entry name" value="Peptidase_S8/S53_dom"/>
</dbReference>
<feature type="domain" description="Peptidase S8/S53" evidence="7">
    <location>
        <begin position="118"/>
        <end position="386"/>
    </location>
</feature>
<evidence type="ECO:0000256" key="4">
    <source>
        <dbReference type="ARBA" id="ARBA00022825"/>
    </source>
</evidence>
<evidence type="ECO:0000256" key="1">
    <source>
        <dbReference type="ARBA" id="ARBA00011073"/>
    </source>
</evidence>
<protein>
    <submittedName>
        <fullName evidence="8">S8 family serine peptidase</fullName>
    </submittedName>
</protein>
<evidence type="ECO:0000259" key="7">
    <source>
        <dbReference type="Pfam" id="PF00082"/>
    </source>
</evidence>
<evidence type="ECO:0000313" key="9">
    <source>
        <dbReference type="Proteomes" id="UP000662783"/>
    </source>
</evidence>
<dbReference type="InterPro" id="IPR015500">
    <property type="entry name" value="Peptidase_S8_subtilisin-rel"/>
</dbReference>
<dbReference type="PROSITE" id="PS51892">
    <property type="entry name" value="SUBTILASE"/>
    <property type="match status" value="1"/>
</dbReference>
<keyword evidence="3 5" id="KW-0378">Hydrolase</keyword>
<keyword evidence="2 5" id="KW-0645">Protease</keyword>
<dbReference type="InterPro" id="IPR023827">
    <property type="entry name" value="Peptidase_S8_Asp-AS"/>
</dbReference>
<dbReference type="EMBL" id="CP070608">
    <property type="protein sequence ID" value="QSE97309.1"/>
    <property type="molecule type" value="Genomic_DNA"/>
</dbReference>
<gene>
    <name evidence="8" type="ORF">JR347_17260</name>
</gene>
<evidence type="ECO:0000256" key="3">
    <source>
        <dbReference type="ARBA" id="ARBA00022801"/>
    </source>
</evidence>
<feature type="active site" description="Charge relay system" evidence="5">
    <location>
        <position position="127"/>
    </location>
</feature>
<dbReference type="Proteomes" id="UP000662783">
    <property type="component" value="Chromosome"/>
</dbReference>